<feature type="compositionally biased region" description="Polar residues" evidence="1">
    <location>
        <begin position="55"/>
        <end position="64"/>
    </location>
</feature>
<keyword evidence="3" id="KW-1185">Reference proteome</keyword>
<reference evidence="2" key="1">
    <citation type="submission" date="2022-11" db="EMBL/GenBank/DDBJ databases">
        <title>Chromosomal genome sequence assembly and mating type (MAT) locus characterization of the leprose asexual lichenized fungus Lepraria neglecta (Nyl.) Erichsen.</title>
        <authorList>
            <person name="Allen J.L."/>
            <person name="Pfeffer B."/>
        </authorList>
    </citation>
    <scope>NUCLEOTIDE SEQUENCE</scope>
    <source>
        <strain evidence="2">Allen 5258</strain>
    </source>
</reference>
<proteinExistence type="predicted"/>
<feature type="compositionally biased region" description="Basic and acidic residues" evidence="1">
    <location>
        <begin position="67"/>
        <end position="109"/>
    </location>
</feature>
<evidence type="ECO:0000313" key="2">
    <source>
        <dbReference type="EMBL" id="KAK3171348.1"/>
    </source>
</evidence>
<comment type="caution">
    <text evidence="2">The sequence shown here is derived from an EMBL/GenBank/DDBJ whole genome shotgun (WGS) entry which is preliminary data.</text>
</comment>
<dbReference type="Proteomes" id="UP001276659">
    <property type="component" value="Unassembled WGS sequence"/>
</dbReference>
<dbReference type="EMBL" id="JASNWA010000008">
    <property type="protein sequence ID" value="KAK3171348.1"/>
    <property type="molecule type" value="Genomic_DNA"/>
</dbReference>
<dbReference type="AlphaFoldDB" id="A0AAD9Z5Y3"/>
<sequence>MWWTNANANEAQKKKMSREVLTAHIAELLRFRDNLNRSLKGENTRIRNQPRDGRTTSSPYQATATKVKGENHVLRSKTRKLETDPERSEEERKKENEYHTEELERKNDEHEWGSLGLGEVPMILTILKNIFIYL</sequence>
<feature type="region of interest" description="Disordered" evidence="1">
    <location>
        <begin position="39"/>
        <end position="109"/>
    </location>
</feature>
<feature type="compositionally biased region" description="Basic and acidic residues" evidence="1">
    <location>
        <begin position="39"/>
        <end position="54"/>
    </location>
</feature>
<gene>
    <name evidence="2" type="ORF">OEA41_003432</name>
</gene>
<name>A0AAD9Z5Y3_9LECA</name>
<organism evidence="2 3">
    <name type="scientific">Lepraria neglecta</name>
    <dbReference type="NCBI Taxonomy" id="209136"/>
    <lineage>
        <taxon>Eukaryota</taxon>
        <taxon>Fungi</taxon>
        <taxon>Dikarya</taxon>
        <taxon>Ascomycota</taxon>
        <taxon>Pezizomycotina</taxon>
        <taxon>Lecanoromycetes</taxon>
        <taxon>OSLEUM clade</taxon>
        <taxon>Lecanoromycetidae</taxon>
        <taxon>Lecanorales</taxon>
        <taxon>Lecanorineae</taxon>
        <taxon>Stereocaulaceae</taxon>
        <taxon>Lepraria</taxon>
    </lineage>
</organism>
<evidence type="ECO:0000313" key="3">
    <source>
        <dbReference type="Proteomes" id="UP001276659"/>
    </source>
</evidence>
<accession>A0AAD9Z5Y3</accession>
<evidence type="ECO:0000256" key="1">
    <source>
        <dbReference type="SAM" id="MobiDB-lite"/>
    </source>
</evidence>
<protein>
    <submittedName>
        <fullName evidence="2">Uncharacterized protein</fullName>
    </submittedName>
</protein>